<proteinExistence type="predicted"/>
<reference evidence="2" key="1">
    <citation type="submission" date="2023-01" db="EMBL/GenBank/DDBJ databases">
        <title>Draft genome sequence of Nocardiopsis sp. LSu2-4 isolated from halophytes.</title>
        <authorList>
            <person name="Duangmal K."/>
            <person name="Chantavorakit T."/>
        </authorList>
    </citation>
    <scope>NUCLEOTIDE SEQUENCE</scope>
    <source>
        <strain evidence="2">LSu2-4</strain>
    </source>
</reference>
<dbReference type="RefSeq" id="WP_270680346.1">
    <property type="nucleotide sequence ID" value="NZ_JAQFWP010000061.1"/>
</dbReference>
<dbReference type="Pfam" id="PF20530">
    <property type="entry name" value="DUF6745"/>
    <property type="match status" value="1"/>
</dbReference>
<dbReference type="EMBL" id="JAQFWP010000061">
    <property type="protein sequence ID" value="MDA2807722.1"/>
    <property type="molecule type" value="Genomic_DNA"/>
</dbReference>
<evidence type="ECO:0000313" key="3">
    <source>
        <dbReference type="Proteomes" id="UP001165685"/>
    </source>
</evidence>
<dbReference type="InterPro" id="IPR046633">
    <property type="entry name" value="DUF6745"/>
</dbReference>
<name>A0ABT4TSQ0_9ACTN</name>
<feature type="domain" description="DUF6745" evidence="1">
    <location>
        <begin position="226"/>
        <end position="355"/>
    </location>
</feature>
<dbReference type="Proteomes" id="UP001165685">
    <property type="component" value="Unassembled WGS sequence"/>
</dbReference>
<comment type="caution">
    <text evidence="2">The sequence shown here is derived from an EMBL/GenBank/DDBJ whole genome shotgun (WGS) entry which is preliminary data.</text>
</comment>
<evidence type="ECO:0000259" key="1">
    <source>
        <dbReference type="Pfam" id="PF20530"/>
    </source>
</evidence>
<protein>
    <recommendedName>
        <fullName evidence="1">DUF6745 domain-containing protein</fullName>
    </recommendedName>
</protein>
<gene>
    <name evidence="2" type="ORF">O4U47_24640</name>
</gene>
<keyword evidence="3" id="KW-1185">Reference proteome</keyword>
<sequence>MPLDPISDDDRRTLEGLAERWKTRAANPDRAAVEDGFARLYREQGMEPPLIVWFDSPMAGMVAAYALAFGGKELERAGSPAAGEWARHSTPVPFERIAPPHPLAGVVHAGRLLPGDTPERELASLHFAAEDLVPSPMWTGHWVMKQAQIQARYPADPEFSDRLREAAVAALTDALLPADLREEAGPALARTPDDKDLWGKLVRRVRHPDHPARVLTALLLGAAEDRDGSPDDHPLLHIAPALGPWWPFDGVLLATDPPVEVHTGPHGRLHRADGPAVRFADGFGVHLWHAHQMPPSAIVPGWTAEDIAFAPEEEIRRRAEAELGPDTVRHDAGDVRRCAAERLGWARMVADLGLEPVAGPTADPDEPASSLALYDLPEPLFGRPSRVVVRSGGAHDGACLLVPTDMDDPVAAAAWLTGPREEQWMPDDVSALDMEMEDDIEHVEEVHLIGGQELEPFATEGAGGTYYLCGGGPRRPVLYADSEGGSRVLGRDLKEALELLAAEALDDHLEHEDDEEAEEIAAIEELIRELKLTPPSTPEEYAARKASARAMSTALTLIMTEEGNAYEYRDGTD</sequence>
<accession>A0ABT4TSQ0</accession>
<evidence type="ECO:0000313" key="2">
    <source>
        <dbReference type="EMBL" id="MDA2807722.1"/>
    </source>
</evidence>
<organism evidence="2 3">
    <name type="scientific">Nocardiopsis suaedae</name>
    <dbReference type="NCBI Taxonomy" id="3018444"/>
    <lineage>
        <taxon>Bacteria</taxon>
        <taxon>Bacillati</taxon>
        <taxon>Actinomycetota</taxon>
        <taxon>Actinomycetes</taxon>
        <taxon>Streptosporangiales</taxon>
        <taxon>Nocardiopsidaceae</taxon>
        <taxon>Nocardiopsis</taxon>
    </lineage>
</organism>